<reference evidence="1" key="2">
    <citation type="journal article" date="2020" name="Nat. Commun.">
        <title>Large-scale genome sequencing of mycorrhizal fungi provides insights into the early evolution of symbiotic traits.</title>
        <authorList>
            <person name="Miyauchi S."/>
            <person name="Kiss E."/>
            <person name="Kuo A."/>
            <person name="Drula E."/>
            <person name="Kohler A."/>
            <person name="Sanchez-Garcia M."/>
            <person name="Morin E."/>
            <person name="Andreopoulos B."/>
            <person name="Barry K.W."/>
            <person name="Bonito G."/>
            <person name="Buee M."/>
            <person name="Carver A."/>
            <person name="Chen C."/>
            <person name="Cichocki N."/>
            <person name="Clum A."/>
            <person name="Culley D."/>
            <person name="Crous P.W."/>
            <person name="Fauchery L."/>
            <person name="Girlanda M."/>
            <person name="Hayes R.D."/>
            <person name="Keri Z."/>
            <person name="LaButti K."/>
            <person name="Lipzen A."/>
            <person name="Lombard V."/>
            <person name="Magnuson J."/>
            <person name="Maillard F."/>
            <person name="Murat C."/>
            <person name="Nolan M."/>
            <person name="Ohm R.A."/>
            <person name="Pangilinan J."/>
            <person name="Pereira M.F."/>
            <person name="Perotto S."/>
            <person name="Peter M."/>
            <person name="Pfister S."/>
            <person name="Riley R."/>
            <person name="Sitrit Y."/>
            <person name="Stielow J.B."/>
            <person name="Szollosi G."/>
            <person name="Zifcakova L."/>
            <person name="Stursova M."/>
            <person name="Spatafora J.W."/>
            <person name="Tedersoo L."/>
            <person name="Vaario L.M."/>
            <person name="Yamada A."/>
            <person name="Yan M."/>
            <person name="Wang P."/>
            <person name="Xu J."/>
            <person name="Bruns T."/>
            <person name="Baldrian P."/>
            <person name="Vilgalys R."/>
            <person name="Dunand C."/>
            <person name="Henrissat B."/>
            <person name="Grigoriev I.V."/>
            <person name="Hibbett D."/>
            <person name="Nagy L.G."/>
            <person name="Martin F.M."/>
        </authorList>
    </citation>
    <scope>NUCLEOTIDE SEQUENCE</scope>
    <source>
        <strain evidence="1">P2</strain>
    </source>
</reference>
<accession>A0ACB6Z6F8</accession>
<protein>
    <submittedName>
        <fullName evidence="1">Uncharacterized protein</fullName>
    </submittedName>
</protein>
<keyword evidence="2" id="KW-1185">Reference proteome</keyword>
<name>A0ACB6Z6F8_THEGA</name>
<reference evidence="1" key="1">
    <citation type="submission" date="2019-10" db="EMBL/GenBank/DDBJ databases">
        <authorList>
            <consortium name="DOE Joint Genome Institute"/>
            <person name="Kuo A."/>
            <person name="Miyauchi S."/>
            <person name="Kiss E."/>
            <person name="Drula E."/>
            <person name="Kohler A."/>
            <person name="Sanchez-Garcia M."/>
            <person name="Andreopoulos B."/>
            <person name="Barry K.W."/>
            <person name="Bonito G."/>
            <person name="Buee M."/>
            <person name="Carver A."/>
            <person name="Chen C."/>
            <person name="Cichocki N."/>
            <person name="Clum A."/>
            <person name="Culley D."/>
            <person name="Crous P.W."/>
            <person name="Fauchery L."/>
            <person name="Girlanda M."/>
            <person name="Hayes R."/>
            <person name="Keri Z."/>
            <person name="Labutti K."/>
            <person name="Lipzen A."/>
            <person name="Lombard V."/>
            <person name="Magnuson J."/>
            <person name="Maillard F."/>
            <person name="Morin E."/>
            <person name="Murat C."/>
            <person name="Nolan M."/>
            <person name="Ohm R."/>
            <person name="Pangilinan J."/>
            <person name="Pereira M."/>
            <person name="Perotto S."/>
            <person name="Peter M."/>
            <person name="Riley R."/>
            <person name="Sitrit Y."/>
            <person name="Stielow B."/>
            <person name="Szollosi G."/>
            <person name="Zifcakova L."/>
            <person name="Stursova M."/>
            <person name="Spatafora J.W."/>
            <person name="Tedersoo L."/>
            <person name="Vaario L.-M."/>
            <person name="Yamada A."/>
            <person name="Yan M."/>
            <person name="Wang P."/>
            <person name="Xu J."/>
            <person name="Bruns T."/>
            <person name="Baldrian P."/>
            <person name="Vilgalys R."/>
            <person name="Henrissat B."/>
            <person name="Grigoriev I.V."/>
            <person name="Hibbett D."/>
            <person name="Nagy L.G."/>
            <person name="Martin F.M."/>
        </authorList>
    </citation>
    <scope>NUCLEOTIDE SEQUENCE</scope>
    <source>
        <strain evidence="1">P2</strain>
    </source>
</reference>
<evidence type="ECO:0000313" key="1">
    <source>
        <dbReference type="EMBL" id="KAF9645320.1"/>
    </source>
</evidence>
<dbReference type="Proteomes" id="UP000886501">
    <property type="component" value="Unassembled WGS sequence"/>
</dbReference>
<dbReference type="EMBL" id="MU118095">
    <property type="protein sequence ID" value="KAF9645320.1"/>
    <property type="molecule type" value="Genomic_DNA"/>
</dbReference>
<evidence type="ECO:0000313" key="2">
    <source>
        <dbReference type="Proteomes" id="UP000886501"/>
    </source>
</evidence>
<gene>
    <name evidence="1" type="ORF">BDM02DRAFT_3156917</name>
</gene>
<proteinExistence type="predicted"/>
<organism evidence="1 2">
    <name type="scientific">Thelephora ganbajun</name>
    <name type="common">Ganba fungus</name>
    <dbReference type="NCBI Taxonomy" id="370292"/>
    <lineage>
        <taxon>Eukaryota</taxon>
        <taxon>Fungi</taxon>
        <taxon>Dikarya</taxon>
        <taxon>Basidiomycota</taxon>
        <taxon>Agaricomycotina</taxon>
        <taxon>Agaricomycetes</taxon>
        <taxon>Thelephorales</taxon>
        <taxon>Thelephoraceae</taxon>
        <taxon>Thelephora</taxon>
    </lineage>
</organism>
<comment type="caution">
    <text evidence="1">The sequence shown here is derived from an EMBL/GenBank/DDBJ whole genome shotgun (WGS) entry which is preliminary data.</text>
</comment>
<sequence length="988" mass="109862">MPVFRKNVPRGLWGGLLPIILAGVLAPLALYLRIGSFSPYLSFEPWVSPNINLDKPFARNVSLCPGYDLTSVETSEYGLVANLVLAGEECHAYGTDHKNLIVEVTHETSTRLRVNIHDAEKSQFTIPNTVVRLPLRTSETLAHSSELMFNYQVSPFSFWITRRSDPHAFPLFDTRTSSLPQTPVPAVIPDIPSTSLDGFSLIFEDRYLQLTSALPLDANIYGLGEVVASSGFRRDTGGGSGRGSVQTMWNRDSADPVDENMYGSHPVYLEHRFDGHMVTPRSHGVYLHSAAASDILLLTPPGSLTSLIQYRMLGGTLDFYFFSGPTPSQVIEQYSEVIGRPAWQNAWAFGYQQCRWGYEDVSELREVVRRMNDSKIPLEVIWNDIDLYHAYRDFTTDPVRYLAEDMTDFISELAVNEQHYIPIVDAAIPVLTNKTDAYTPYEAGNNLDVFVKNPDGTEHIGQVWPGYTVFPDWFSPKAQGWWTKLLSDWFTTGVQFSGIWLDMNEVSSFCDGSCGTGADLRNTSVPFYLPGHPNNPVIDYPEGYNATRFGPSGNITVNGTHTYDPSVRTNGAGNNVTPESGDRRYGTGPAYSIHNGNGLLSSLTLAINATHASGFSELDVHNLWGLMNSQTTFKALLEIRNGKRPFIISRSTFAGSGTWAGHWLGDNFSRWEYLRYSIQGVLQFQIFQIPFVGADTCGFVGNTDEELCNRWMTLSAYLPFYRNHNILSAIPQEPYVWDSVADASRGNIAVRYSLLSYWYTLFADASRYGTPPIKALFYEFPNEPELFAVDKQFMIGNALLVTPVLYPNVTSVQGHFPGIGSVIWRDFFTSEQLSHSAQTQTIEVPLGKIGLHIRSGTAIVLYQEPGYTVASTRRSDLSLLVSLSPGTDGVAHGKLYLDDGESLAPTPYREIEIFAEGGRHGGRVWFVSKGTYVSPTKLQRGASSGITEVRVGGETWKSWSWDGKLGKLAIERVGIDPNGLTLDTISWR</sequence>